<feature type="region of interest" description="Disordered" evidence="1">
    <location>
        <begin position="374"/>
        <end position="397"/>
    </location>
</feature>
<dbReference type="Proteomes" id="UP001148838">
    <property type="component" value="Unassembled WGS sequence"/>
</dbReference>
<dbReference type="Pfam" id="PF17809">
    <property type="entry name" value="UPA_2"/>
    <property type="match status" value="1"/>
</dbReference>
<dbReference type="Gene3D" id="2.60.40.2660">
    <property type="match status" value="1"/>
</dbReference>
<accession>A0ABQ8SIT8</accession>
<gene>
    <name evidence="3" type="ORF">ANN_16387</name>
</gene>
<dbReference type="PANTHER" id="PTHR47027">
    <property type="entry name" value="REVERSE TRANSCRIPTASE DOMAIN-CONTAINING PROTEIN"/>
    <property type="match status" value="1"/>
</dbReference>
<comment type="caution">
    <text evidence="3">The sequence shown here is derived from an EMBL/GenBank/DDBJ whole genome shotgun (WGS) entry which is preliminary data.</text>
</comment>
<organism evidence="3 4">
    <name type="scientific">Periplaneta americana</name>
    <name type="common">American cockroach</name>
    <name type="synonym">Blatta americana</name>
    <dbReference type="NCBI Taxonomy" id="6978"/>
    <lineage>
        <taxon>Eukaryota</taxon>
        <taxon>Metazoa</taxon>
        <taxon>Ecdysozoa</taxon>
        <taxon>Arthropoda</taxon>
        <taxon>Hexapoda</taxon>
        <taxon>Insecta</taxon>
        <taxon>Pterygota</taxon>
        <taxon>Neoptera</taxon>
        <taxon>Polyneoptera</taxon>
        <taxon>Dictyoptera</taxon>
        <taxon>Blattodea</taxon>
        <taxon>Blattoidea</taxon>
        <taxon>Blattidae</taxon>
        <taxon>Blattinae</taxon>
        <taxon>Periplaneta</taxon>
    </lineage>
</organism>
<sequence>MVPFIRLCDDRIISRNLWPPRSPDLTTPDFFLWGYLKDRVYATRPQTLDDLKHNITQEIQANKTSGHDVRFELTTSVPRERAYRAGFMKHEGRRAAERGKAHATRGECTRNCCMRSKGEWTFPTLPEVRRSGDIQIILYTPVEISRNYDFAIKEEAPANSSSFFQLFSQIPGGRPGVAVSTYQDQRKITRENHVTIPAGCEMVVTARLDGQPKRNLLLDSQTTPIDGVYVARSLLPNQKVVPVRVLNVTNRDKEVPSGTVLGSVEPVVSVTSLADNEECHRPRPDPDPSLKELARELAENLSKGERRQVHDLLTEFQDVFSLSENDYGNAVWSVPGTLQLWLFCTDGIDDSEIVFDERRSGIRQRLPDIRLTVGENRREKIQPDNQPKRESNPRSSATQDRLASALADWAAANIVRNGTIKIGDLSFEEVEKFKYLGATVTNINDTREEIKLRINMGNVCYYSVEKLLSSSLLSKNLKVKIYKTVILLVLLCGCETWTLTLREEHRLRVFENKVLRKIFGAKRDEVTGEWRKLHNTELHALYSSPDIIRNIKSRRLRWAGHVARMGESKMHIQTFVVFAKRVDVLEARLRVFCMTDDKEDKTLEHQEHFTEVAKSRDVELLVYADDVNMLGENPQRIRENTEILLEANKAISLEVKSRDQNIVRNGNIKIGDLSFEWMEKFKYLGATVTNINDTWEEIKHRINMGNACYYSVELLSSSLLSKNLKVRIYKTVTLPVLLYGCETWTLTLREEHRLRVFENKVLRKIFLAKRDEVTGEWRKLHNAELHALYSSPDIIRNIKSRRLRWAGHVARMGESRNAYRVLVGRTEGKDLWGGRDVDGRIILKWI</sequence>
<feature type="domain" description="Ankyrin UPA" evidence="2">
    <location>
        <begin position="572"/>
        <end position="626"/>
    </location>
</feature>
<dbReference type="Gene3D" id="3.30.420.10">
    <property type="entry name" value="Ribonuclease H-like superfamily/Ribonuclease H"/>
    <property type="match status" value="1"/>
</dbReference>
<reference evidence="3 4" key="1">
    <citation type="journal article" date="2022" name="Allergy">
        <title>Genome assembly and annotation of Periplaneta americana reveal a comprehensive cockroach allergen profile.</title>
        <authorList>
            <person name="Wang L."/>
            <person name="Xiong Q."/>
            <person name="Saelim N."/>
            <person name="Wang L."/>
            <person name="Nong W."/>
            <person name="Wan A.T."/>
            <person name="Shi M."/>
            <person name="Liu X."/>
            <person name="Cao Q."/>
            <person name="Hui J.H.L."/>
            <person name="Sookrung N."/>
            <person name="Leung T.F."/>
            <person name="Tungtrongchitr A."/>
            <person name="Tsui S.K.W."/>
        </authorList>
    </citation>
    <scope>NUCLEOTIDE SEQUENCE [LARGE SCALE GENOMIC DNA]</scope>
    <source>
        <strain evidence="3">PWHHKU_190912</strain>
    </source>
</reference>
<evidence type="ECO:0000259" key="2">
    <source>
        <dbReference type="Pfam" id="PF17809"/>
    </source>
</evidence>
<evidence type="ECO:0000256" key="1">
    <source>
        <dbReference type="SAM" id="MobiDB-lite"/>
    </source>
</evidence>
<proteinExistence type="predicted"/>
<name>A0ABQ8SIT8_PERAM</name>
<dbReference type="InterPro" id="IPR036397">
    <property type="entry name" value="RNaseH_sf"/>
</dbReference>
<evidence type="ECO:0000313" key="4">
    <source>
        <dbReference type="Proteomes" id="UP001148838"/>
    </source>
</evidence>
<keyword evidence="4" id="KW-1185">Reference proteome</keyword>
<dbReference type="EMBL" id="JAJSOF020000027">
    <property type="protein sequence ID" value="KAJ4434068.1"/>
    <property type="molecule type" value="Genomic_DNA"/>
</dbReference>
<dbReference type="PANTHER" id="PTHR47027:SF20">
    <property type="entry name" value="REVERSE TRANSCRIPTASE-LIKE PROTEIN WITH RNA-DIRECTED DNA POLYMERASE DOMAIN"/>
    <property type="match status" value="1"/>
</dbReference>
<dbReference type="InterPro" id="IPR040745">
    <property type="entry name" value="Ankyrin_UPA"/>
</dbReference>
<feature type="compositionally biased region" description="Basic and acidic residues" evidence="1">
    <location>
        <begin position="375"/>
        <end position="392"/>
    </location>
</feature>
<protein>
    <recommendedName>
        <fullName evidence="2">Ankyrin UPA domain-containing protein</fullName>
    </recommendedName>
</protein>
<evidence type="ECO:0000313" key="3">
    <source>
        <dbReference type="EMBL" id="KAJ4434068.1"/>
    </source>
</evidence>